<evidence type="ECO:0000313" key="4">
    <source>
        <dbReference type="Proteomes" id="UP000549616"/>
    </source>
</evidence>
<keyword evidence="4" id="KW-1185">Reference proteome</keyword>
<dbReference type="InterPro" id="IPR050272">
    <property type="entry name" value="Isochorismatase-like_hydrls"/>
</dbReference>
<dbReference type="GO" id="GO:0016787">
    <property type="term" value="F:hydrolase activity"/>
    <property type="evidence" value="ECO:0007669"/>
    <property type="project" value="UniProtKB-KW"/>
</dbReference>
<accession>A0A853BED8</accession>
<evidence type="ECO:0000256" key="1">
    <source>
        <dbReference type="ARBA" id="ARBA00022801"/>
    </source>
</evidence>
<dbReference type="InterPro" id="IPR036380">
    <property type="entry name" value="Isochorismatase-like_sf"/>
</dbReference>
<keyword evidence="1" id="KW-0378">Hydrolase</keyword>
<evidence type="ECO:0000313" key="3">
    <source>
        <dbReference type="EMBL" id="NYI93042.1"/>
    </source>
</evidence>
<evidence type="ECO:0000259" key="2">
    <source>
        <dbReference type="Pfam" id="PF00857"/>
    </source>
</evidence>
<comment type="caution">
    <text evidence="3">The sequence shown here is derived from an EMBL/GenBank/DDBJ whole genome shotgun (WGS) entry which is preliminary data.</text>
</comment>
<reference evidence="3 4" key="1">
    <citation type="submission" date="2020-07" db="EMBL/GenBank/DDBJ databases">
        <title>Sequencing the genomes of 1000 actinobacteria strains.</title>
        <authorList>
            <person name="Klenk H.-P."/>
        </authorList>
    </citation>
    <scope>NUCLEOTIDE SEQUENCE [LARGE SCALE GENOMIC DNA]</scope>
    <source>
        <strain evidence="3 4">DSM 104006</strain>
    </source>
</reference>
<sequence>MPITTLDSRTALIVIDLQAGSVGMDLVPHTAADVVARAARLAGAFRGRGLPVVLVNVAAAPGARSDQNPGGEPWELPEQALPVVPELGAADKLITKRTPGAFTGTGLEDYLRGRGVTQVVVTGVATSDGVAATVQQAFELGFHVTTPTDAMADRVAVRHEFSVTHHFPQRAETGSTDDVVALLAANFR</sequence>
<dbReference type="Proteomes" id="UP000549616">
    <property type="component" value="Unassembled WGS sequence"/>
</dbReference>
<dbReference type="AlphaFoldDB" id="A0A853BED8"/>
<dbReference type="PANTHER" id="PTHR43540">
    <property type="entry name" value="PEROXYUREIDOACRYLATE/UREIDOACRYLATE AMIDOHYDROLASE-RELATED"/>
    <property type="match status" value="1"/>
</dbReference>
<feature type="domain" description="Isochorismatase-like" evidence="2">
    <location>
        <begin position="10"/>
        <end position="177"/>
    </location>
</feature>
<dbReference type="PANTHER" id="PTHR43540:SF7">
    <property type="entry name" value="ISOCHORISMATASE FAMILY PROTEIN YECD"/>
    <property type="match status" value="1"/>
</dbReference>
<organism evidence="3 4">
    <name type="scientific">Amycolatopsis endophytica</name>
    <dbReference type="NCBI Taxonomy" id="860233"/>
    <lineage>
        <taxon>Bacteria</taxon>
        <taxon>Bacillati</taxon>
        <taxon>Actinomycetota</taxon>
        <taxon>Actinomycetes</taxon>
        <taxon>Pseudonocardiales</taxon>
        <taxon>Pseudonocardiaceae</taxon>
        <taxon>Amycolatopsis</taxon>
    </lineage>
</organism>
<dbReference type="Pfam" id="PF00857">
    <property type="entry name" value="Isochorismatase"/>
    <property type="match status" value="1"/>
</dbReference>
<proteinExistence type="predicted"/>
<dbReference type="EMBL" id="JACCFK010000002">
    <property type="protein sequence ID" value="NYI93042.1"/>
    <property type="molecule type" value="Genomic_DNA"/>
</dbReference>
<dbReference type="SUPFAM" id="SSF52499">
    <property type="entry name" value="Isochorismatase-like hydrolases"/>
    <property type="match status" value="1"/>
</dbReference>
<gene>
    <name evidence="3" type="ORF">HNR02_006417</name>
</gene>
<dbReference type="CDD" id="cd00431">
    <property type="entry name" value="cysteine_hydrolases"/>
    <property type="match status" value="1"/>
</dbReference>
<dbReference type="Gene3D" id="3.40.50.850">
    <property type="entry name" value="Isochorismatase-like"/>
    <property type="match status" value="1"/>
</dbReference>
<protein>
    <submittedName>
        <fullName evidence="3">Nicotinamidase-related amidase</fullName>
    </submittedName>
</protein>
<dbReference type="InterPro" id="IPR000868">
    <property type="entry name" value="Isochorismatase-like_dom"/>
</dbReference>
<dbReference type="RefSeq" id="WP_179777282.1">
    <property type="nucleotide sequence ID" value="NZ_JACCFK010000002.1"/>
</dbReference>
<name>A0A853BED8_9PSEU</name>